<evidence type="ECO:0000259" key="10">
    <source>
        <dbReference type="PROSITE" id="PS50067"/>
    </source>
</evidence>
<comment type="similarity">
    <text evidence="6">Belongs to the TRAFAC class myosin-kinesin ATPase superfamily. Kinesin family. KIN-12 subfamily.</text>
</comment>
<evidence type="ECO:0000256" key="5">
    <source>
        <dbReference type="ARBA" id="ARBA00023175"/>
    </source>
</evidence>
<proteinExistence type="inferred from homology"/>
<dbReference type="SUPFAM" id="SSF52540">
    <property type="entry name" value="P-loop containing nucleoside triphosphate hydrolases"/>
    <property type="match status" value="1"/>
</dbReference>
<keyword evidence="2" id="KW-0547">Nucleotide-binding</keyword>
<evidence type="ECO:0000256" key="3">
    <source>
        <dbReference type="ARBA" id="ARBA00022840"/>
    </source>
</evidence>
<dbReference type="InterPro" id="IPR001752">
    <property type="entry name" value="Kinesin_motor_dom"/>
</dbReference>
<evidence type="ECO:0000313" key="11">
    <source>
        <dbReference type="EMBL" id="PWA86100.1"/>
    </source>
</evidence>
<comment type="caution">
    <text evidence="11">The sequence shown here is derived from an EMBL/GenBank/DDBJ whole genome shotgun (WGS) entry which is preliminary data.</text>
</comment>
<protein>
    <submittedName>
        <fullName evidence="11">Kinesin-like protein KIN12B</fullName>
    </submittedName>
</protein>
<dbReference type="GO" id="GO:0003777">
    <property type="term" value="F:microtubule motor activity"/>
    <property type="evidence" value="ECO:0007669"/>
    <property type="project" value="InterPro"/>
</dbReference>
<name>A0A2U1PK14_ARTAN</name>
<dbReference type="PANTHER" id="PTHR37739">
    <property type="entry name" value="KINESIN-LIKE PROTEIN KIN-12D"/>
    <property type="match status" value="1"/>
</dbReference>
<feature type="region of interest" description="Disordered" evidence="9">
    <location>
        <begin position="93"/>
        <end position="114"/>
    </location>
</feature>
<evidence type="ECO:0000256" key="2">
    <source>
        <dbReference type="ARBA" id="ARBA00022741"/>
    </source>
</evidence>
<dbReference type="InterPro" id="IPR027417">
    <property type="entry name" value="P-loop_NTPase"/>
</dbReference>
<feature type="coiled-coil region" evidence="8">
    <location>
        <begin position="35"/>
        <end position="62"/>
    </location>
</feature>
<dbReference type="PANTHER" id="PTHR37739:SF16">
    <property type="entry name" value="KINESIN-LIKE PROTEIN"/>
    <property type="match status" value="1"/>
</dbReference>
<dbReference type="STRING" id="35608.A0A2U1PK14"/>
<gene>
    <name evidence="11" type="ORF">CTI12_AA145370</name>
</gene>
<keyword evidence="12" id="KW-1185">Reference proteome</keyword>
<dbReference type="InterPro" id="IPR044986">
    <property type="entry name" value="KIF15/KIN-12"/>
</dbReference>
<dbReference type="GO" id="GO:0008017">
    <property type="term" value="F:microtubule binding"/>
    <property type="evidence" value="ECO:0007669"/>
    <property type="project" value="InterPro"/>
</dbReference>
<dbReference type="AlphaFoldDB" id="A0A2U1PK14"/>
<keyword evidence="4 8" id="KW-0175">Coiled coil</keyword>
<sequence>MVCAISLVESCRSETYSTLRFAQRAKAIKNKAVVKEEMQDDVKSLREVIRQLKDELQRMKENGNQTDPGSGYSTGWNARRSLNLLKFSLNHPLMQPHMDEDNDEEMESLMKPSM</sequence>
<keyword evidence="5" id="KW-0505">Motor protein</keyword>
<dbReference type="Gene3D" id="3.40.850.10">
    <property type="entry name" value="Kinesin motor domain"/>
    <property type="match status" value="1"/>
</dbReference>
<organism evidence="11 12">
    <name type="scientific">Artemisia annua</name>
    <name type="common">Sweet wormwood</name>
    <dbReference type="NCBI Taxonomy" id="35608"/>
    <lineage>
        <taxon>Eukaryota</taxon>
        <taxon>Viridiplantae</taxon>
        <taxon>Streptophyta</taxon>
        <taxon>Embryophyta</taxon>
        <taxon>Tracheophyta</taxon>
        <taxon>Spermatophyta</taxon>
        <taxon>Magnoliopsida</taxon>
        <taxon>eudicotyledons</taxon>
        <taxon>Gunneridae</taxon>
        <taxon>Pentapetalae</taxon>
        <taxon>asterids</taxon>
        <taxon>campanulids</taxon>
        <taxon>Asterales</taxon>
        <taxon>Asteraceae</taxon>
        <taxon>Asteroideae</taxon>
        <taxon>Anthemideae</taxon>
        <taxon>Artemisiinae</taxon>
        <taxon>Artemisia</taxon>
    </lineage>
</organism>
<dbReference type="GO" id="GO:0007018">
    <property type="term" value="P:microtubule-based movement"/>
    <property type="evidence" value="ECO:0007669"/>
    <property type="project" value="InterPro"/>
</dbReference>
<evidence type="ECO:0000256" key="4">
    <source>
        <dbReference type="ARBA" id="ARBA00023054"/>
    </source>
</evidence>
<dbReference type="InterPro" id="IPR036961">
    <property type="entry name" value="Kinesin_motor_dom_sf"/>
</dbReference>
<evidence type="ECO:0000256" key="9">
    <source>
        <dbReference type="SAM" id="MobiDB-lite"/>
    </source>
</evidence>
<dbReference type="GO" id="GO:0005524">
    <property type="term" value="F:ATP binding"/>
    <property type="evidence" value="ECO:0007669"/>
    <property type="project" value="UniProtKB-KW"/>
</dbReference>
<evidence type="ECO:0000313" key="12">
    <source>
        <dbReference type="Proteomes" id="UP000245207"/>
    </source>
</evidence>
<evidence type="ECO:0000256" key="6">
    <source>
        <dbReference type="ARBA" id="ARBA00034488"/>
    </source>
</evidence>
<feature type="domain" description="Kinesin motor" evidence="10">
    <location>
        <begin position="1"/>
        <end position="28"/>
    </location>
</feature>
<dbReference type="PROSITE" id="PS50067">
    <property type="entry name" value="KINESIN_MOTOR_2"/>
    <property type="match status" value="1"/>
</dbReference>
<dbReference type="GO" id="GO:0005874">
    <property type="term" value="C:microtubule"/>
    <property type="evidence" value="ECO:0007669"/>
    <property type="project" value="UniProtKB-KW"/>
</dbReference>
<dbReference type="Proteomes" id="UP000245207">
    <property type="component" value="Unassembled WGS sequence"/>
</dbReference>
<reference evidence="11 12" key="1">
    <citation type="journal article" date="2018" name="Mol. Plant">
        <title>The genome of Artemisia annua provides insight into the evolution of Asteraceae family and artemisinin biosynthesis.</title>
        <authorList>
            <person name="Shen Q."/>
            <person name="Zhang L."/>
            <person name="Liao Z."/>
            <person name="Wang S."/>
            <person name="Yan T."/>
            <person name="Shi P."/>
            <person name="Liu M."/>
            <person name="Fu X."/>
            <person name="Pan Q."/>
            <person name="Wang Y."/>
            <person name="Lv Z."/>
            <person name="Lu X."/>
            <person name="Zhang F."/>
            <person name="Jiang W."/>
            <person name="Ma Y."/>
            <person name="Chen M."/>
            <person name="Hao X."/>
            <person name="Li L."/>
            <person name="Tang Y."/>
            <person name="Lv G."/>
            <person name="Zhou Y."/>
            <person name="Sun X."/>
            <person name="Brodelius P.E."/>
            <person name="Rose J.K.C."/>
            <person name="Tang K."/>
        </authorList>
    </citation>
    <scope>NUCLEOTIDE SEQUENCE [LARGE SCALE GENOMIC DNA]</scope>
    <source>
        <strain evidence="12">cv. Huhao1</strain>
        <tissue evidence="11">Leaf</tissue>
    </source>
</reference>
<evidence type="ECO:0000256" key="8">
    <source>
        <dbReference type="SAM" id="Coils"/>
    </source>
</evidence>
<dbReference type="EMBL" id="PKPP01001054">
    <property type="protein sequence ID" value="PWA86100.1"/>
    <property type="molecule type" value="Genomic_DNA"/>
</dbReference>
<keyword evidence="3" id="KW-0067">ATP-binding</keyword>
<dbReference type="OrthoDB" id="1727572at2759"/>
<evidence type="ECO:0000256" key="7">
    <source>
        <dbReference type="PROSITE-ProRule" id="PRU00283"/>
    </source>
</evidence>
<evidence type="ECO:0000256" key="1">
    <source>
        <dbReference type="ARBA" id="ARBA00022701"/>
    </source>
</evidence>
<accession>A0A2U1PK14</accession>
<keyword evidence="1" id="KW-0493">Microtubule</keyword>
<comment type="caution">
    <text evidence="7">Lacks conserved residue(s) required for the propagation of feature annotation.</text>
</comment>